<dbReference type="Proteomes" id="UP000218615">
    <property type="component" value="Unassembled WGS sequence"/>
</dbReference>
<reference evidence="5" key="1">
    <citation type="submission" date="2017-06" db="EMBL/GenBank/DDBJ databases">
        <authorList>
            <person name="Cremers G."/>
        </authorList>
    </citation>
    <scope>NUCLEOTIDE SEQUENCE [LARGE SCALE GENOMIC DNA]</scope>
</reference>
<feature type="domain" description="DUF5667" evidence="3">
    <location>
        <begin position="28"/>
        <end position="119"/>
    </location>
</feature>
<dbReference type="EMBL" id="FZMP01000207">
    <property type="protein sequence ID" value="SNQ62143.1"/>
    <property type="molecule type" value="Genomic_DNA"/>
</dbReference>
<dbReference type="InterPro" id="IPR043725">
    <property type="entry name" value="DUF5667"/>
</dbReference>
<accession>A0A284VSI0</accession>
<dbReference type="RefSeq" id="WP_096206748.1">
    <property type="nucleotide sequence ID" value="NZ_FZMP01000207.1"/>
</dbReference>
<sequence length="216" mass="23285">MRAIAVVIVMLLIVQSVEAKGDSGWVGPESFLYPLKVWMEKLSINLISSQEEKDLKMLDLAEERLAEAEEMENNSKAFEKAMDEYTEQLEELHGAIEKNADNGTKKINVGIKERIESHKNRTKNLKSSLRASVVQQSIIEASSSAGGSRINVSSINGNVSVQTEGGNATVTRDGSNVTVVSVTNNSRQVVVINSSRNGSSSSVSVRSSSKAVVSTG</sequence>
<organism evidence="4 5">
    <name type="scientific">Candidatus Methanoperedens nitratireducens</name>
    <dbReference type="NCBI Taxonomy" id="1392998"/>
    <lineage>
        <taxon>Archaea</taxon>
        <taxon>Methanobacteriati</taxon>
        <taxon>Methanobacteriota</taxon>
        <taxon>Stenosarchaea group</taxon>
        <taxon>Methanomicrobia</taxon>
        <taxon>Methanosarcinales</taxon>
        <taxon>ANME-2 cluster</taxon>
        <taxon>Candidatus Methanoperedentaceae</taxon>
        <taxon>Candidatus Methanoperedens</taxon>
    </lineage>
</organism>
<dbReference type="OrthoDB" id="385323at2157"/>
<feature type="coiled-coil region" evidence="1">
    <location>
        <begin position="51"/>
        <end position="102"/>
    </location>
</feature>
<evidence type="ECO:0000259" key="3">
    <source>
        <dbReference type="Pfam" id="PF18915"/>
    </source>
</evidence>
<evidence type="ECO:0000256" key="1">
    <source>
        <dbReference type="SAM" id="Coils"/>
    </source>
</evidence>
<evidence type="ECO:0000313" key="5">
    <source>
        <dbReference type="Proteomes" id="UP000218615"/>
    </source>
</evidence>
<keyword evidence="5" id="KW-1185">Reference proteome</keyword>
<keyword evidence="1" id="KW-0175">Coiled coil</keyword>
<dbReference type="AlphaFoldDB" id="A0A284VSI0"/>
<protein>
    <recommendedName>
        <fullName evidence="3">DUF5667 domain-containing protein</fullName>
    </recommendedName>
</protein>
<dbReference type="Pfam" id="PF18915">
    <property type="entry name" value="DUF5667"/>
    <property type="match status" value="1"/>
</dbReference>
<feature type="region of interest" description="Disordered" evidence="2">
    <location>
        <begin position="196"/>
        <end position="216"/>
    </location>
</feature>
<name>A0A284VSI0_9EURY</name>
<gene>
    <name evidence="4" type="ORF">MNV_60024</name>
</gene>
<proteinExistence type="predicted"/>
<evidence type="ECO:0000313" key="4">
    <source>
        <dbReference type="EMBL" id="SNQ62143.1"/>
    </source>
</evidence>
<evidence type="ECO:0000256" key="2">
    <source>
        <dbReference type="SAM" id="MobiDB-lite"/>
    </source>
</evidence>